<reference evidence="2 3" key="1">
    <citation type="submission" date="2019-06" db="EMBL/GenBank/DDBJ databases">
        <title>Wine fermentation using esterase from Monascus purpureus.</title>
        <authorList>
            <person name="Geng C."/>
            <person name="Zhang Y."/>
        </authorList>
    </citation>
    <scope>NUCLEOTIDE SEQUENCE [LARGE SCALE GENOMIC DNA]</scope>
    <source>
        <strain evidence="2">HQ1</strain>
    </source>
</reference>
<dbReference type="SUPFAM" id="SSF56112">
    <property type="entry name" value="Protein kinase-like (PK-like)"/>
    <property type="match status" value="1"/>
</dbReference>
<evidence type="ECO:0000313" key="2">
    <source>
        <dbReference type="EMBL" id="TQB73471.1"/>
    </source>
</evidence>
<name>A0A507QY24_MONPU</name>
<dbReference type="InterPro" id="IPR051678">
    <property type="entry name" value="AGP_Transferase"/>
</dbReference>
<dbReference type="PANTHER" id="PTHR21310:SF15">
    <property type="entry name" value="AMINOGLYCOSIDE PHOSPHOTRANSFERASE DOMAIN-CONTAINING PROTEIN"/>
    <property type="match status" value="1"/>
</dbReference>
<dbReference type="AlphaFoldDB" id="A0A507QY24"/>
<gene>
    <name evidence="2" type="ORF">MPDQ_005781</name>
</gene>
<dbReference type="EMBL" id="VIFY01000043">
    <property type="protein sequence ID" value="TQB73471.1"/>
    <property type="molecule type" value="Genomic_DNA"/>
</dbReference>
<accession>A0A507QY24</accession>
<dbReference type="InterPro" id="IPR011009">
    <property type="entry name" value="Kinase-like_dom_sf"/>
</dbReference>
<organism evidence="2 3">
    <name type="scientific">Monascus purpureus</name>
    <name type="common">Red mold</name>
    <name type="synonym">Monascus anka</name>
    <dbReference type="NCBI Taxonomy" id="5098"/>
    <lineage>
        <taxon>Eukaryota</taxon>
        <taxon>Fungi</taxon>
        <taxon>Dikarya</taxon>
        <taxon>Ascomycota</taxon>
        <taxon>Pezizomycotina</taxon>
        <taxon>Eurotiomycetes</taxon>
        <taxon>Eurotiomycetidae</taxon>
        <taxon>Eurotiales</taxon>
        <taxon>Aspergillaceae</taxon>
        <taxon>Monascus</taxon>
    </lineage>
</organism>
<protein>
    <recommendedName>
        <fullName evidence="1">Aminoglycoside phosphotransferase domain-containing protein</fullName>
    </recommendedName>
</protein>
<proteinExistence type="predicted"/>
<dbReference type="Gene3D" id="3.90.1200.10">
    <property type="match status" value="1"/>
</dbReference>
<evidence type="ECO:0000259" key="1">
    <source>
        <dbReference type="Pfam" id="PF01636"/>
    </source>
</evidence>
<sequence>MEGIDNCTGIPFQLENLRSGERYIKVDKILFPCPPTVNVPTLPPNKEVITALGKQMARVVLEHDFSYVPESGYGVRTSEAEAMKLVFKHTSVPVPEVLATCFDDDGGNIHMTTVPGTCLGGKWNTLDVESKKDPLLEDLNSPPRPLTSDSELRARIYERYLNFGGLRYEHKLPSMLPRSNRSVFTHGGLASRNIMVDNQNTITGIPDWEYAGWYPDYWEYAQIMKPAFYGDFQDWMGRTAPQTWGLTGINASRKVLF</sequence>
<feature type="domain" description="Aminoglycoside phosphotransferase" evidence="1">
    <location>
        <begin position="169"/>
        <end position="224"/>
    </location>
</feature>
<comment type="caution">
    <text evidence="2">The sequence shown here is derived from an EMBL/GenBank/DDBJ whole genome shotgun (WGS) entry which is preliminary data.</text>
</comment>
<dbReference type="PANTHER" id="PTHR21310">
    <property type="entry name" value="AMINOGLYCOSIDE PHOSPHOTRANSFERASE-RELATED-RELATED"/>
    <property type="match status" value="1"/>
</dbReference>
<dbReference type="InterPro" id="IPR002575">
    <property type="entry name" value="Aminoglycoside_PTrfase"/>
</dbReference>
<keyword evidence="3" id="KW-1185">Reference proteome</keyword>
<dbReference type="OrthoDB" id="2906425at2759"/>
<dbReference type="Proteomes" id="UP000319663">
    <property type="component" value="Unassembled WGS sequence"/>
</dbReference>
<dbReference type="STRING" id="5098.A0A507QY24"/>
<dbReference type="CDD" id="cd05120">
    <property type="entry name" value="APH_ChoK_like"/>
    <property type="match status" value="1"/>
</dbReference>
<dbReference type="Pfam" id="PF01636">
    <property type="entry name" value="APH"/>
    <property type="match status" value="1"/>
</dbReference>
<evidence type="ECO:0000313" key="3">
    <source>
        <dbReference type="Proteomes" id="UP000319663"/>
    </source>
</evidence>